<dbReference type="PANTHER" id="PTHR14899:SF0">
    <property type="entry name" value="G KINASE-ANCHORING PROTEIN 1"/>
    <property type="match status" value="1"/>
</dbReference>
<dbReference type="PANTHER" id="PTHR14899">
    <property type="entry name" value="G KINASE ANCHORING PROTEIN 1"/>
    <property type="match status" value="1"/>
</dbReference>
<evidence type="ECO:0008006" key="9">
    <source>
        <dbReference type="Google" id="ProtNLM"/>
    </source>
</evidence>
<protein>
    <recommendedName>
        <fullName evidence="9">G kinase-anchoring protein 1</fullName>
    </recommendedName>
</protein>
<feature type="region of interest" description="Disordered" evidence="6">
    <location>
        <begin position="130"/>
        <end position="178"/>
    </location>
</feature>
<evidence type="ECO:0000256" key="2">
    <source>
        <dbReference type="ARBA" id="ARBA00006662"/>
    </source>
</evidence>
<feature type="compositionally biased region" description="Low complexity" evidence="6">
    <location>
        <begin position="44"/>
        <end position="53"/>
    </location>
</feature>
<evidence type="ECO:0000256" key="3">
    <source>
        <dbReference type="ARBA" id="ARBA00023034"/>
    </source>
</evidence>
<sequence length="322" mass="36642">MATAVASRFSVLSVDVEDDSAKVKKSEKKKSSSDKDNSKDKSKSGQQGKQQSQDAKKKANKKKDTSNGNSKKQSAHCQQKQSKQNSNSNNEQWQEWLKHDEEYVCGSYENDLQEALLISTLTNKEEMKLRKVQGPDDQGQEKGLKKKGKVQKPQAMSLDEFNKMKGDPTKEAEEKIDEPEEVANFFEEINEFTAEALKLESKTEHFKSRQLKPVTDVHVTLAQFQNVLEEREKEIIALKKKVSKLEADLTDVKARNSQLCSMLAQGEMKNKAEVLLEVEQLKSERKDLWSDLERLEVQLEQERSKVHALSQPAEKGKSKSKK</sequence>
<feature type="compositionally biased region" description="Basic and acidic residues" evidence="6">
    <location>
        <begin position="54"/>
        <end position="65"/>
    </location>
</feature>
<feature type="region of interest" description="Disordered" evidence="6">
    <location>
        <begin position="302"/>
        <end position="322"/>
    </location>
</feature>
<reference evidence="7 8" key="1">
    <citation type="submission" date="2020-04" db="EMBL/GenBank/DDBJ databases">
        <authorList>
            <person name="Alioto T."/>
            <person name="Alioto T."/>
            <person name="Gomez Garrido J."/>
        </authorList>
    </citation>
    <scope>NUCLEOTIDE SEQUENCE [LARGE SCALE GENOMIC DNA]</scope>
</reference>
<evidence type="ECO:0000256" key="6">
    <source>
        <dbReference type="SAM" id="MobiDB-lite"/>
    </source>
</evidence>
<feature type="coiled-coil region" evidence="5">
    <location>
        <begin position="221"/>
        <end position="298"/>
    </location>
</feature>
<feature type="compositionally biased region" description="Basic and acidic residues" evidence="6">
    <location>
        <begin position="19"/>
        <end position="43"/>
    </location>
</feature>
<comment type="subcellular location">
    <subcellularLocation>
        <location evidence="1">Golgi apparatus</location>
    </subcellularLocation>
</comment>
<feature type="compositionally biased region" description="Basic and acidic residues" evidence="6">
    <location>
        <begin position="160"/>
        <end position="173"/>
    </location>
</feature>
<proteinExistence type="inferred from homology"/>
<evidence type="ECO:0000313" key="7">
    <source>
        <dbReference type="EMBL" id="CAB3364397.1"/>
    </source>
</evidence>
<comment type="caution">
    <text evidence="7">The sequence shown here is derived from an EMBL/GenBank/DDBJ whole genome shotgun (WGS) entry which is preliminary data.</text>
</comment>
<dbReference type="Proteomes" id="UP000494165">
    <property type="component" value="Unassembled WGS sequence"/>
</dbReference>
<gene>
    <name evidence="7" type="ORF">CLODIP_2_CD09290</name>
</gene>
<evidence type="ECO:0000256" key="5">
    <source>
        <dbReference type="SAM" id="Coils"/>
    </source>
</evidence>
<feature type="compositionally biased region" description="Low complexity" evidence="6">
    <location>
        <begin position="78"/>
        <end position="93"/>
    </location>
</feature>
<keyword evidence="8" id="KW-1185">Reference proteome</keyword>
<keyword evidence="3" id="KW-0333">Golgi apparatus</keyword>
<dbReference type="OrthoDB" id="5864420at2759"/>
<accession>A0A8S1CAN8</accession>
<evidence type="ECO:0000256" key="4">
    <source>
        <dbReference type="ARBA" id="ARBA00023054"/>
    </source>
</evidence>
<dbReference type="GO" id="GO:0005794">
    <property type="term" value="C:Golgi apparatus"/>
    <property type="evidence" value="ECO:0007669"/>
    <property type="project" value="UniProtKB-SubCell"/>
</dbReference>
<dbReference type="EMBL" id="CADEPI010000016">
    <property type="protein sequence ID" value="CAB3364397.1"/>
    <property type="molecule type" value="Genomic_DNA"/>
</dbReference>
<dbReference type="GO" id="GO:0007165">
    <property type="term" value="P:signal transduction"/>
    <property type="evidence" value="ECO:0007669"/>
    <property type="project" value="InterPro"/>
</dbReference>
<dbReference type="AlphaFoldDB" id="A0A8S1CAN8"/>
<dbReference type="PRINTS" id="PR02083">
    <property type="entry name" value="GKINASEAP1"/>
</dbReference>
<name>A0A8S1CAN8_9INSE</name>
<keyword evidence="4 5" id="KW-0175">Coiled coil</keyword>
<feature type="region of interest" description="Disordered" evidence="6">
    <location>
        <begin position="1"/>
        <end position="93"/>
    </location>
</feature>
<evidence type="ECO:0000256" key="1">
    <source>
        <dbReference type="ARBA" id="ARBA00004555"/>
    </source>
</evidence>
<evidence type="ECO:0000313" key="8">
    <source>
        <dbReference type="Proteomes" id="UP000494165"/>
    </source>
</evidence>
<comment type="similarity">
    <text evidence="2">Belongs to the GKAP1 family.</text>
</comment>
<organism evidence="7 8">
    <name type="scientific">Cloeon dipterum</name>
    <dbReference type="NCBI Taxonomy" id="197152"/>
    <lineage>
        <taxon>Eukaryota</taxon>
        <taxon>Metazoa</taxon>
        <taxon>Ecdysozoa</taxon>
        <taxon>Arthropoda</taxon>
        <taxon>Hexapoda</taxon>
        <taxon>Insecta</taxon>
        <taxon>Pterygota</taxon>
        <taxon>Palaeoptera</taxon>
        <taxon>Ephemeroptera</taxon>
        <taxon>Pisciforma</taxon>
        <taxon>Baetidae</taxon>
        <taxon>Cloeon</taxon>
    </lineage>
</organism>
<dbReference type="InterPro" id="IPR026109">
    <property type="entry name" value="GKAP1"/>
</dbReference>